<name>A0A2C9VUV3_MANES</name>
<organism evidence="1">
    <name type="scientific">Manihot esculenta</name>
    <name type="common">Cassava</name>
    <name type="synonym">Jatropha manihot</name>
    <dbReference type="NCBI Taxonomy" id="3983"/>
    <lineage>
        <taxon>Eukaryota</taxon>
        <taxon>Viridiplantae</taxon>
        <taxon>Streptophyta</taxon>
        <taxon>Embryophyta</taxon>
        <taxon>Tracheophyta</taxon>
        <taxon>Spermatophyta</taxon>
        <taxon>Magnoliopsida</taxon>
        <taxon>eudicotyledons</taxon>
        <taxon>Gunneridae</taxon>
        <taxon>Pentapetalae</taxon>
        <taxon>rosids</taxon>
        <taxon>fabids</taxon>
        <taxon>Malpighiales</taxon>
        <taxon>Euphorbiaceae</taxon>
        <taxon>Crotonoideae</taxon>
        <taxon>Manihoteae</taxon>
        <taxon>Manihot</taxon>
    </lineage>
</organism>
<sequence length="52" mass="6055">MTRMEDDIQSCSLLRNACLKCSSWIHTKTYGIVRHICIINGRKINVFVLFLL</sequence>
<dbReference type="AlphaFoldDB" id="A0A2C9VUV3"/>
<accession>A0A2C9VUV3</accession>
<protein>
    <submittedName>
        <fullName evidence="1">Uncharacterized protein</fullName>
    </submittedName>
</protein>
<reference evidence="1" key="1">
    <citation type="submission" date="2016-02" db="EMBL/GenBank/DDBJ databases">
        <title>WGS assembly of Manihot esculenta.</title>
        <authorList>
            <person name="Bredeson J.V."/>
            <person name="Prochnik S.E."/>
            <person name="Lyons J.B."/>
            <person name="Schmutz J."/>
            <person name="Grimwood J."/>
            <person name="Vrebalov J."/>
            <person name="Bart R.S."/>
            <person name="Amuge T."/>
            <person name="Ferguson M.E."/>
            <person name="Green R."/>
            <person name="Putnam N."/>
            <person name="Stites J."/>
            <person name="Rounsley S."/>
            <person name="Rokhsar D.S."/>
        </authorList>
    </citation>
    <scope>NUCLEOTIDE SEQUENCE [LARGE SCALE GENOMIC DNA]</scope>
    <source>
        <tissue evidence="1">Leaf</tissue>
    </source>
</reference>
<evidence type="ECO:0000313" key="1">
    <source>
        <dbReference type="EMBL" id="OAY49384.1"/>
    </source>
</evidence>
<dbReference type="EMBL" id="CM004391">
    <property type="protein sequence ID" value="OAY49384.1"/>
    <property type="molecule type" value="Genomic_DNA"/>
</dbReference>
<gene>
    <name evidence="1" type="ORF">MANES_05G052100</name>
</gene>
<proteinExistence type="predicted"/>